<protein>
    <submittedName>
        <fullName evidence="1">Uncharacterized protein</fullName>
    </submittedName>
</protein>
<keyword evidence="2" id="KW-1185">Reference proteome</keyword>
<gene>
    <name evidence="1" type="ORF">K1T71_009930</name>
</gene>
<reference evidence="1 2" key="1">
    <citation type="journal article" date="2021" name="Front. Genet.">
        <title>Chromosome-Level Genome Assembly Reveals Significant Gene Expansion in the Toll and IMD Signaling Pathways of Dendrolimus kikuchii.</title>
        <authorList>
            <person name="Zhou J."/>
            <person name="Wu P."/>
            <person name="Xiong Z."/>
            <person name="Liu N."/>
            <person name="Zhao N."/>
            <person name="Ji M."/>
            <person name="Qiu Y."/>
            <person name="Yang B."/>
        </authorList>
    </citation>
    <scope>NUCLEOTIDE SEQUENCE [LARGE SCALE GENOMIC DNA]</scope>
    <source>
        <strain evidence="1">Ann1</strain>
    </source>
</reference>
<proteinExistence type="predicted"/>
<organism evidence="1 2">
    <name type="scientific">Dendrolimus kikuchii</name>
    <dbReference type="NCBI Taxonomy" id="765133"/>
    <lineage>
        <taxon>Eukaryota</taxon>
        <taxon>Metazoa</taxon>
        <taxon>Ecdysozoa</taxon>
        <taxon>Arthropoda</taxon>
        <taxon>Hexapoda</taxon>
        <taxon>Insecta</taxon>
        <taxon>Pterygota</taxon>
        <taxon>Neoptera</taxon>
        <taxon>Endopterygota</taxon>
        <taxon>Lepidoptera</taxon>
        <taxon>Glossata</taxon>
        <taxon>Ditrysia</taxon>
        <taxon>Bombycoidea</taxon>
        <taxon>Lasiocampidae</taxon>
        <taxon>Dendrolimus</taxon>
    </lineage>
</organism>
<dbReference type="EMBL" id="CM034403">
    <property type="protein sequence ID" value="KAJ0174822.1"/>
    <property type="molecule type" value="Genomic_DNA"/>
</dbReference>
<dbReference type="Proteomes" id="UP000824533">
    <property type="component" value="Linkage Group LG17"/>
</dbReference>
<comment type="caution">
    <text evidence="1">The sequence shown here is derived from an EMBL/GenBank/DDBJ whole genome shotgun (WGS) entry which is preliminary data.</text>
</comment>
<sequence length="179" mass="20786">MSKLFRDIQYFFVAFTACINHYIVDSAVPIDIVTMKITHELQPPRPAIIAMIPDKVPIITRKHDQKGQRKPSHEEYKTALIKIANINTSTYERSEKDEEEKTQERKHFEVEDKSLDNALKGFTEFNPRATNINTFKREKRDAHATKELEILKKLENVILQNPKVPLTLVLKVDSDTKNN</sequence>
<evidence type="ECO:0000313" key="1">
    <source>
        <dbReference type="EMBL" id="KAJ0174822.1"/>
    </source>
</evidence>
<accession>A0ACC1CUA1</accession>
<name>A0ACC1CUA1_9NEOP</name>
<evidence type="ECO:0000313" key="2">
    <source>
        <dbReference type="Proteomes" id="UP000824533"/>
    </source>
</evidence>